<dbReference type="GO" id="GO:0030976">
    <property type="term" value="F:thiamine pyrophosphate binding"/>
    <property type="evidence" value="ECO:0007669"/>
    <property type="project" value="InterPro"/>
</dbReference>
<gene>
    <name evidence="3" type="ORF">METZ01_LOCUS318455</name>
</gene>
<dbReference type="PANTHER" id="PTHR18968:SF13">
    <property type="entry name" value="ACETOLACTATE SYNTHASE CATALYTIC SUBUNIT, MITOCHONDRIAL"/>
    <property type="match status" value="1"/>
</dbReference>
<dbReference type="InterPro" id="IPR045229">
    <property type="entry name" value="TPP_enz"/>
</dbReference>
<dbReference type="InterPro" id="IPR012001">
    <property type="entry name" value="Thiamin_PyroP_enz_TPP-bd_dom"/>
</dbReference>
<dbReference type="CDD" id="cd07035">
    <property type="entry name" value="TPP_PYR_POX_like"/>
    <property type="match status" value="1"/>
</dbReference>
<accession>A0A382P182</accession>
<feature type="domain" description="Thiamine pyrophosphate enzyme N-terminal TPP-binding" evidence="2">
    <location>
        <begin position="7"/>
        <end position="80"/>
    </location>
</feature>
<dbReference type="GO" id="GO:0005948">
    <property type="term" value="C:acetolactate synthase complex"/>
    <property type="evidence" value="ECO:0007669"/>
    <property type="project" value="TreeGrafter"/>
</dbReference>
<dbReference type="GO" id="GO:0050660">
    <property type="term" value="F:flavin adenine dinucleotide binding"/>
    <property type="evidence" value="ECO:0007669"/>
    <property type="project" value="TreeGrafter"/>
</dbReference>
<evidence type="ECO:0000313" key="3">
    <source>
        <dbReference type="EMBL" id="SVC65601.1"/>
    </source>
</evidence>
<dbReference type="PANTHER" id="PTHR18968">
    <property type="entry name" value="THIAMINE PYROPHOSPHATE ENZYMES"/>
    <property type="match status" value="1"/>
</dbReference>
<proteinExistence type="inferred from homology"/>
<comment type="similarity">
    <text evidence="1">Belongs to the TPP enzyme family.</text>
</comment>
<sequence length="80" mass="8344">MSENLYKGSEIVCQALINEGVEVAFGIPGGAILPLYGTLNKYPEIKHILTRHEQGASHAADGYARTTGKVGVAFATSGPG</sequence>
<dbReference type="GO" id="GO:0009099">
    <property type="term" value="P:L-valine biosynthetic process"/>
    <property type="evidence" value="ECO:0007669"/>
    <property type="project" value="TreeGrafter"/>
</dbReference>
<dbReference type="Pfam" id="PF02776">
    <property type="entry name" value="TPP_enzyme_N"/>
    <property type="match status" value="1"/>
</dbReference>
<name>A0A382P182_9ZZZZ</name>
<dbReference type="EMBL" id="UINC01103316">
    <property type="protein sequence ID" value="SVC65601.1"/>
    <property type="molecule type" value="Genomic_DNA"/>
</dbReference>
<dbReference type="GO" id="GO:0009097">
    <property type="term" value="P:isoleucine biosynthetic process"/>
    <property type="evidence" value="ECO:0007669"/>
    <property type="project" value="TreeGrafter"/>
</dbReference>
<reference evidence="3" key="1">
    <citation type="submission" date="2018-05" db="EMBL/GenBank/DDBJ databases">
        <authorList>
            <person name="Lanie J.A."/>
            <person name="Ng W.-L."/>
            <person name="Kazmierczak K.M."/>
            <person name="Andrzejewski T.M."/>
            <person name="Davidsen T.M."/>
            <person name="Wayne K.J."/>
            <person name="Tettelin H."/>
            <person name="Glass J.I."/>
            <person name="Rusch D."/>
            <person name="Podicherti R."/>
            <person name="Tsui H.-C.T."/>
            <person name="Winkler M.E."/>
        </authorList>
    </citation>
    <scope>NUCLEOTIDE SEQUENCE</scope>
</reference>
<dbReference type="GO" id="GO:0003984">
    <property type="term" value="F:acetolactate synthase activity"/>
    <property type="evidence" value="ECO:0007669"/>
    <property type="project" value="TreeGrafter"/>
</dbReference>
<evidence type="ECO:0000259" key="2">
    <source>
        <dbReference type="Pfam" id="PF02776"/>
    </source>
</evidence>
<dbReference type="AlphaFoldDB" id="A0A382P182"/>
<protein>
    <recommendedName>
        <fullName evidence="2">Thiamine pyrophosphate enzyme N-terminal TPP-binding domain-containing protein</fullName>
    </recommendedName>
</protein>
<organism evidence="3">
    <name type="scientific">marine metagenome</name>
    <dbReference type="NCBI Taxonomy" id="408172"/>
    <lineage>
        <taxon>unclassified sequences</taxon>
        <taxon>metagenomes</taxon>
        <taxon>ecological metagenomes</taxon>
    </lineage>
</organism>
<dbReference type="SUPFAM" id="SSF52518">
    <property type="entry name" value="Thiamin diphosphate-binding fold (THDP-binding)"/>
    <property type="match status" value="1"/>
</dbReference>
<evidence type="ECO:0000256" key="1">
    <source>
        <dbReference type="ARBA" id="ARBA00007812"/>
    </source>
</evidence>
<dbReference type="Gene3D" id="3.40.50.970">
    <property type="match status" value="1"/>
</dbReference>
<dbReference type="InterPro" id="IPR029061">
    <property type="entry name" value="THDP-binding"/>
</dbReference>